<protein>
    <submittedName>
        <fullName evidence="2">Uncharacterized protein</fullName>
    </submittedName>
</protein>
<evidence type="ECO:0000313" key="2">
    <source>
        <dbReference type="EMBL" id="MFC6674097.1"/>
    </source>
</evidence>
<dbReference type="InterPro" id="IPR011659">
    <property type="entry name" value="WD40"/>
</dbReference>
<dbReference type="Pfam" id="PF22352">
    <property type="entry name" value="K319L-like_PKD"/>
    <property type="match status" value="1"/>
</dbReference>
<proteinExistence type="inferred from homology"/>
<evidence type="ECO:0000256" key="1">
    <source>
        <dbReference type="ARBA" id="ARBA00009820"/>
    </source>
</evidence>
<dbReference type="InterPro" id="IPR013783">
    <property type="entry name" value="Ig-like_fold"/>
</dbReference>
<dbReference type="EMBL" id="JBHSWE010000002">
    <property type="protein sequence ID" value="MFC6674097.1"/>
    <property type="molecule type" value="Genomic_DNA"/>
</dbReference>
<dbReference type="Proteomes" id="UP001596422">
    <property type="component" value="Unassembled WGS sequence"/>
</dbReference>
<evidence type="ECO:0000313" key="3">
    <source>
        <dbReference type="Proteomes" id="UP001596422"/>
    </source>
</evidence>
<name>A0ABW2AA70_9GAMM</name>
<organism evidence="2 3">
    <name type="scientific">Marinobacterium aestuariivivens</name>
    <dbReference type="NCBI Taxonomy" id="1698799"/>
    <lineage>
        <taxon>Bacteria</taxon>
        <taxon>Pseudomonadati</taxon>
        <taxon>Pseudomonadota</taxon>
        <taxon>Gammaproteobacteria</taxon>
        <taxon>Oceanospirillales</taxon>
        <taxon>Oceanospirillaceae</taxon>
        <taxon>Marinobacterium</taxon>
    </lineage>
</organism>
<gene>
    <name evidence="2" type="ORF">ACFQDL_31350</name>
</gene>
<comment type="similarity">
    <text evidence="1">Belongs to the TolB family.</text>
</comment>
<dbReference type="PANTHER" id="PTHR36842">
    <property type="entry name" value="PROTEIN TOLB HOMOLOG"/>
    <property type="match status" value="1"/>
</dbReference>
<dbReference type="Gene3D" id="2.60.40.10">
    <property type="entry name" value="Immunoglobulins"/>
    <property type="match status" value="2"/>
</dbReference>
<dbReference type="RefSeq" id="WP_379913742.1">
    <property type="nucleotide sequence ID" value="NZ_JBHSWE010000002.1"/>
</dbReference>
<comment type="caution">
    <text evidence="2">The sequence shown here is derived from an EMBL/GenBank/DDBJ whole genome shotgun (WGS) entry which is preliminary data.</text>
</comment>
<sequence length="601" mass="61431">MIIRKALLLFSRKVAAAFFGWVLISTFALAGITERVSVNSAGVEGNNFSNVPAISADGRFVAFRSGASNLVAGDTNGTGDVFVHDRATGATSRVSVNSSGVEGNGDSARDIPAISADGRFVAFVSGANNLVAGDTNGEEDIFVHDRDIGATFRVSIDSAGNQANGSSFEPAISADGHFVVFHSFASNLVAGDTNPLDVFVHDRVTGATTRVSVDSSGNQAAGGSARPAISADGRFVAFGSGASNLVTGDTNGRPDVFVHDRDTGATTRVSVDSAGIEGNSDSDNPAISADGRFVAFNSRASNLVAGDTNGRYDVFVHDRVTGTTSRMSVDSAGVEGNGDSFTQSDISADGRFTTFPSRASNLVTGDTNSTNDVFVHDRLTGTTSRVSVDSAGVEANGSSSNPAISADGRFVAFSSGASNLVASDTNGAFDVFVHGRDPIADAGPDQAVDEGTLVTLDGSASAYATNYSWSQVAGDSVSLSDPSVVNPSFDAPYVSINTTLTFELIVDDGAGNFSDPDTVDITVVSVNNPPDADAGDDSTIKEGAVATLDGSNSFDPEGDTPLGYAWTQIAGPAVTLQPSDSVVSPTFTAPWGSAPCSASTW</sequence>
<accession>A0ABW2AA70</accession>
<dbReference type="Pfam" id="PF07676">
    <property type="entry name" value="PD40"/>
    <property type="match status" value="2"/>
</dbReference>
<dbReference type="PANTHER" id="PTHR36842:SF2">
    <property type="entry name" value="SLR0505 PROTEIN"/>
    <property type="match status" value="1"/>
</dbReference>
<dbReference type="Gene3D" id="2.120.10.30">
    <property type="entry name" value="TolB, C-terminal domain"/>
    <property type="match status" value="1"/>
</dbReference>
<reference evidence="3" key="1">
    <citation type="journal article" date="2019" name="Int. J. Syst. Evol. Microbiol.">
        <title>The Global Catalogue of Microorganisms (GCM) 10K type strain sequencing project: providing services to taxonomists for standard genome sequencing and annotation.</title>
        <authorList>
            <consortium name="The Broad Institute Genomics Platform"/>
            <consortium name="The Broad Institute Genome Sequencing Center for Infectious Disease"/>
            <person name="Wu L."/>
            <person name="Ma J."/>
        </authorList>
    </citation>
    <scope>NUCLEOTIDE SEQUENCE [LARGE SCALE GENOMIC DNA]</scope>
    <source>
        <strain evidence="3">NBRC 111756</strain>
    </source>
</reference>
<dbReference type="SUPFAM" id="SSF82171">
    <property type="entry name" value="DPP6 N-terminal domain-like"/>
    <property type="match status" value="1"/>
</dbReference>
<dbReference type="InterPro" id="IPR011042">
    <property type="entry name" value="6-blade_b-propeller_TolB-like"/>
</dbReference>
<keyword evidence="3" id="KW-1185">Reference proteome</keyword>